<dbReference type="AlphaFoldDB" id="A0A074L601"/>
<keyword evidence="1" id="KW-0812">Transmembrane</keyword>
<organism evidence="3 4">
    <name type="scientific">Anditalea andensis</name>
    <dbReference type="NCBI Taxonomy" id="1048983"/>
    <lineage>
        <taxon>Bacteria</taxon>
        <taxon>Pseudomonadati</taxon>
        <taxon>Bacteroidota</taxon>
        <taxon>Cytophagia</taxon>
        <taxon>Cytophagales</taxon>
        <taxon>Cytophagaceae</taxon>
        <taxon>Anditalea</taxon>
    </lineage>
</organism>
<feature type="domain" description="Urease accessory protein UreH-like transmembrane" evidence="2">
    <location>
        <begin position="5"/>
        <end position="204"/>
    </location>
</feature>
<feature type="transmembrane region" description="Helical" evidence="1">
    <location>
        <begin position="158"/>
        <end position="182"/>
    </location>
</feature>
<dbReference type="PANTHER" id="PTHR42208">
    <property type="entry name" value="HEAVY METAL TRANSPORTER-RELATED"/>
    <property type="match status" value="1"/>
</dbReference>
<protein>
    <recommendedName>
        <fullName evidence="2">Urease accessory protein UreH-like transmembrane domain-containing protein</fullName>
    </recommendedName>
</protein>
<evidence type="ECO:0000313" key="4">
    <source>
        <dbReference type="Proteomes" id="UP000027821"/>
    </source>
</evidence>
<sequence length="235" mass="25298">MELWTAFTLGFVGSFHCIGMCGPIALALPVKSKSSWVFVANRLTYNFGRITTYSIIGLLFGLLGLGFALSGIQKAVSLGLGILVILAVFLSPAISRWINPAGKVSHGVNWVKQKMHLQFRTHGYLSMYTIGLLNGLLPCGLVYLAAAAAVLNNTPWEGAIYMAAFGAGTLPAMLFIIFAGNMISMNFRNAIRKAMPVVSVMMGLLLIIRGLELGIPYMSPVLAFVEKGMTMCGIK</sequence>
<feature type="transmembrane region" description="Helical" evidence="1">
    <location>
        <begin position="124"/>
        <end position="146"/>
    </location>
</feature>
<dbReference type="PANTHER" id="PTHR42208:SF1">
    <property type="entry name" value="HEAVY METAL TRANSPORTER"/>
    <property type="match status" value="1"/>
</dbReference>
<accession>A0A074L601</accession>
<keyword evidence="1" id="KW-0472">Membrane</keyword>
<keyword evidence="1" id="KW-1133">Transmembrane helix</keyword>
<keyword evidence="4" id="KW-1185">Reference proteome</keyword>
<evidence type="ECO:0000313" key="3">
    <source>
        <dbReference type="EMBL" id="KEO75263.1"/>
    </source>
</evidence>
<gene>
    <name evidence="3" type="ORF">EL17_01615</name>
</gene>
<name>A0A074L601_9BACT</name>
<dbReference type="Pfam" id="PF13386">
    <property type="entry name" value="DsbD_2"/>
    <property type="match status" value="1"/>
</dbReference>
<feature type="transmembrane region" description="Helical" evidence="1">
    <location>
        <begin position="6"/>
        <end position="30"/>
    </location>
</feature>
<dbReference type="Proteomes" id="UP000027821">
    <property type="component" value="Unassembled WGS sequence"/>
</dbReference>
<dbReference type="EMBL" id="JMIH01000013">
    <property type="protein sequence ID" value="KEO75263.1"/>
    <property type="molecule type" value="Genomic_DNA"/>
</dbReference>
<dbReference type="eggNOG" id="COG2836">
    <property type="taxonomic scope" value="Bacteria"/>
</dbReference>
<dbReference type="STRING" id="1048983.EL17_01615"/>
<reference evidence="3 4" key="1">
    <citation type="submission" date="2014-04" db="EMBL/GenBank/DDBJ databases">
        <title>Characterization and application of a salt tolerant electro-active bacterium.</title>
        <authorList>
            <person name="Yang L."/>
            <person name="Wei S."/>
            <person name="Tay Q.X.M."/>
        </authorList>
    </citation>
    <scope>NUCLEOTIDE SEQUENCE [LARGE SCALE GENOMIC DNA]</scope>
    <source>
        <strain evidence="3 4">LY1</strain>
    </source>
</reference>
<comment type="caution">
    <text evidence="3">The sequence shown here is derived from an EMBL/GenBank/DDBJ whole genome shotgun (WGS) entry which is preliminary data.</text>
</comment>
<dbReference type="RefSeq" id="WP_035069950.1">
    <property type="nucleotide sequence ID" value="NZ_JMIH01000013.1"/>
</dbReference>
<feature type="transmembrane region" description="Helical" evidence="1">
    <location>
        <begin position="75"/>
        <end position="94"/>
    </location>
</feature>
<dbReference type="InterPro" id="IPR039447">
    <property type="entry name" value="UreH-like_TM_dom"/>
</dbReference>
<evidence type="ECO:0000256" key="1">
    <source>
        <dbReference type="SAM" id="Phobius"/>
    </source>
</evidence>
<feature type="transmembrane region" description="Helical" evidence="1">
    <location>
        <begin position="50"/>
        <end position="69"/>
    </location>
</feature>
<evidence type="ECO:0000259" key="2">
    <source>
        <dbReference type="Pfam" id="PF13386"/>
    </source>
</evidence>
<proteinExistence type="predicted"/>